<dbReference type="AlphaFoldDB" id="A0A5C6F6Z2"/>
<keyword evidence="2" id="KW-1185">Reference proteome</keyword>
<evidence type="ECO:0000313" key="1">
    <source>
        <dbReference type="EMBL" id="TWU56350.1"/>
    </source>
</evidence>
<gene>
    <name evidence="1" type="ORF">Poly59_26540</name>
</gene>
<dbReference type="EMBL" id="SJPX01000002">
    <property type="protein sequence ID" value="TWU56350.1"/>
    <property type="molecule type" value="Genomic_DNA"/>
</dbReference>
<dbReference type="Proteomes" id="UP000317977">
    <property type="component" value="Unassembled WGS sequence"/>
</dbReference>
<evidence type="ECO:0000313" key="2">
    <source>
        <dbReference type="Proteomes" id="UP000317977"/>
    </source>
</evidence>
<accession>A0A5C6F6Z2</accession>
<proteinExistence type="predicted"/>
<name>A0A5C6F6Z2_9BACT</name>
<protein>
    <submittedName>
        <fullName evidence="1">Uncharacterized protein</fullName>
    </submittedName>
</protein>
<comment type="caution">
    <text evidence="1">The sequence shown here is derived from an EMBL/GenBank/DDBJ whole genome shotgun (WGS) entry which is preliminary data.</text>
</comment>
<organism evidence="1 2">
    <name type="scientific">Rubripirellula reticaptiva</name>
    <dbReference type="NCBI Taxonomy" id="2528013"/>
    <lineage>
        <taxon>Bacteria</taxon>
        <taxon>Pseudomonadati</taxon>
        <taxon>Planctomycetota</taxon>
        <taxon>Planctomycetia</taxon>
        <taxon>Pirellulales</taxon>
        <taxon>Pirellulaceae</taxon>
        <taxon>Rubripirellula</taxon>
    </lineage>
</organism>
<sequence>MMPDERLYMPRPAVEWRILLDIYGVDLCLARQEFKWFISSHFPGGPHGFVNTDDSYRLVRQLLCIVVRTAVSLTFCQATPNRF</sequence>
<reference evidence="1 2" key="1">
    <citation type="submission" date="2019-02" db="EMBL/GenBank/DDBJ databases">
        <title>Deep-cultivation of Planctomycetes and their phenomic and genomic characterization uncovers novel biology.</title>
        <authorList>
            <person name="Wiegand S."/>
            <person name="Jogler M."/>
            <person name="Boedeker C."/>
            <person name="Pinto D."/>
            <person name="Vollmers J."/>
            <person name="Rivas-Marin E."/>
            <person name="Kohn T."/>
            <person name="Peeters S.H."/>
            <person name="Heuer A."/>
            <person name="Rast P."/>
            <person name="Oberbeckmann S."/>
            <person name="Bunk B."/>
            <person name="Jeske O."/>
            <person name="Meyerdierks A."/>
            <person name="Storesund J.E."/>
            <person name="Kallscheuer N."/>
            <person name="Luecker S."/>
            <person name="Lage O.M."/>
            <person name="Pohl T."/>
            <person name="Merkel B.J."/>
            <person name="Hornburger P."/>
            <person name="Mueller R.-W."/>
            <person name="Bruemmer F."/>
            <person name="Labrenz M."/>
            <person name="Spormann A.M."/>
            <person name="Op Den Camp H."/>
            <person name="Overmann J."/>
            <person name="Amann R."/>
            <person name="Jetten M.S.M."/>
            <person name="Mascher T."/>
            <person name="Medema M.H."/>
            <person name="Devos D.P."/>
            <person name="Kaster A.-K."/>
            <person name="Ovreas L."/>
            <person name="Rohde M."/>
            <person name="Galperin M.Y."/>
            <person name="Jogler C."/>
        </authorList>
    </citation>
    <scope>NUCLEOTIDE SEQUENCE [LARGE SCALE GENOMIC DNA]</scope>
    <source>
        <strain evidence="1 2">Poly59</strain>
    </source>
</reference>